<dbReference type="EMBL" id="JADDOJ010000031">
    <property type="protein sequence ID" value="MBE7940777.1"/>
    <property type="molecule type" value="Genomic_DNA"/>
</dbReference>
<accession>A0ABR9SFD1</accession>
<organism evidence="2 3">
    <name type="scientific">Ramlibacter aquaticus</name>
    <dbReference type="NCBI Taxonomy" id="2780094"/>
    <lineage>
        <taxon>Bacteria</taxon>
        <taxon>Pseudomonadati</taxon>
        <taxon>Pseudomonadota</taxon>
        <taxon>Betaproteobacteria</taxon>
        <taxon>Burkholderiales</taxon>
        <taxon>Comamonadaceae</taxon>
        <taxon>Ramlibacter</taxon>
    </lineage>
</organism>
<dbReference type="InterPro" id="IPR015002">
    <property type="entry name" value="T6SS_Tdi1_C"/>
</dbReference>
<comment type="caution">
    <text evidence="2">The sequence shown here is derived from an EMBL/GenBank/DDBJ whole genome shotgun (WGS) entry which is preliminary data.</text>
</comment>
<dbReference type="RefSeq" id="WP_193780317.1">
    <property type="nucleotide sequence ID" value="NZ_JADDOJ010000031.1"/>
</dbReference>
<proteinExistence type="predicted"/>
<dbReference type="Proteomes" id="UP000715965">
    <property type="component" value="Unassembled WGS sequence"/>
</dbReference>
<evidence type="ECO:0000313" key="3">
    <source>
        <dbReference type="Proteomes" id="UP000715965"/>
    </source>
</evidence>
<sequence>MATWSQLTFDPSPETLAALRKHWAWKLGEDWSPILFSVIGDVFIELPAGSVWWLSTSTGALEQVASQRDEFIRMLETDRADEWFLPGLVDVLHEHGKVPGPDQCYSYAVFPVFAEGGYAAENMTPVAAVEYFGLSGDVHRQIQGLPDGSEVQIRFA</sequence>
<reference evidence="2 3" key="1">
    <citation type="submission" date="2020-10" db="EMBL/GenBank/DDBJ databases">
        <title>Draft genome of Ramlibacter aquaticus LMG 30558.</title>
        <authorList>
            <person name="Props R."/>
        </authorList>
    </citation>
    <scope>NUCLEOTIDE SEQUENCE [LARGE SCALE GENOMIC DNA]</scope>
    <source>
        <strain evidence="2 3">LMG 30558</strain>
    </source>
</reference>
<feature type="domain" description="T6SS immunity protein Tdi1 C-terminal" evidence="1">
    <location>
        <begin position="66"/>
        <end position="138"/>
    </location>
</feature>
<name>A0ABR9SFD1_9BURK</name>
<gene>
    <name evidence="2" type="ORF">IM725_09370</name>
</gene>
<keyword evidence="3" id="KW-1185">Reference proteome</keyword>
<evidence type="ECO:0000313" key="2">
    <source>
        <dbReference type="EMBL" id="MBE7940777.1"/>
    </source>
</evidence>
<dbReference type="Pfam" id="PF08906">
    <property type="entry name" value="T6SS_Tdi1_C"/>
    <property type="match status" value="1"/>
</dbReference>
<protein>
    <submittedName>
        <fullName evidence="2">DUF1851 domain-containing protein</fullName>
    </submittedName>
</protein>
<evidence type="ECO:0000259" key="1">
    <source>
        <dbReference type="Pfam" id="PF08906"/>
    </source>
</evidence>